<evidence type="ECO:0000313" key="1">
    <source>
        <dbReference type="EMBL" id="KAH7836911.1"/>
    </source>
</evidence>
<keyword evidence="2" id="KW-1185">Reference proteome</keyword>
<dbReference type="EMBL" id="CM037156">
    <property type="protein sequence ID" value="KAH7836911.1"/>
    <property type="molecule type" value="Genomic_DNA"/>
</dbReference>
<protein>
    <submittedName>
        <fullName evidence="1">Uncharacterized protein</fullName>
    </submittedName>
</protein>
<evidence type="ECO:0000313" key="2">
    <source>
        <dbReference type="Proteomes" id="UP000828048"/>
    </source>
</evidence>
<accession>A0ACB7X8P3</accession>
<name>A0ACB7X8P3_9ERIC</name>
<dbReference type="Proteomes" id="UP000828048">
    <property type="component" value="Chromosome 6"/>
</dbReference>
<comment type="caution">
    <text evidence="1">The sequence shown here is derived from an EMBL/GenBank/DDBJ whole genome shotgun (WGS) entry which is preliminary data.</text>
</comment>
<sequence length="230" mass="24880">MGKALVLLQLTVLLVACFSNVSGNAAQGVVFLAQSPSPFHHSPVYPPSESPKHPNSHPPHHHHHHHNKIQPPSHPPVHPPTQPLPKRYLVAVQGVVYCKPCNYSGVDTLLGATPLAGASVKLECNNTKKPLVEEGRTDKNGYFYIMGPKSITTFGSHKCKVSLSSSPTTACNKPTNLHNGVQGAILIPEKVQPPVQAPLSPLPPHEPPMFPYELFTVGPFAFEPETKCPH</sequence>
<organism evidence="1 2">
    <name type="scientific">Vaccinium darrowii</name>
    <dbReference type="NCBI Taxonomy" id="229202"/>
    <lineage>
        <taxon>Eukaryota</taxon>
        <taxon>Viridiplantae</taxon>
        <taxon>Streptophyta</taxon>
        <taxon>Embryophyta</taxon>
        <taxon>Tracheophyta</taxon>
        <taxon>Spermatophyta</taxon>
        <taxon>Magnoliopsida</taxon>
        <taxon>eudicotyledons</taxon>
        <taxon>Gunneridae</taxon>
        <taxon>Pentapetalae</taxon>
        <taxon>asterids</taxon>
        <taxon>Ericales</taxon>
        <taxon>Ericaceae</taxon>
        <taxon>Vaccinioideae</taxon>
        <taxon>Vaccinieae</taxon>
        <taxon>Vaccinium</taxon>
    </lineage>
</organism>
<gene>
    <name evidence="1" type="ORF">Vadar_007324</name>
</gene>
<proteinExistence type="predicted"/>
<reference evidence="1 2" key="1">
    <citation type="journal article" date="2021" name="Hortic Res">
        <title>High-quality reference genome and annotation aids understanding of berry development for evergreen blueberry (Vaccinium darrowii).</title>
        <authorList>
            <person name="Yu J."/>
            <person name="Hulse-Kemp A.M."/>
            <person name="Babiker E."/>
            <person name="Staton M."/>
        </authorList>
    </citation>
    <scope>NUCLEOTIDE SEQUENCE [LARGE SCALE GENOMIC DNA]</scope>
    <source>
        <strain evidence="2">cv. NJ 8807/NJ 8810</strain>
        <tissue evidence="1">Young leaf</tissue>
    </source>
</reference>